<gene>
    <name evidence="1" type="ORF">AWB78_04440</name>
</gene>
<reference evidence="1" key="1">
    <citation type="submission" date="2016-01" db="EMBL/GenBank/DDBJ databases">
        <authorList>
            <person name="Peeters C."/>
        </authorList>
    </citation>
    <scope>NUCLEOTIDE SEQUENCE</scope>
    <source>
        <strain evidence="1">LMG 29321</strain>
    </source>
</reference>
<name>A0A158CW83_9BURK</name>
<protein>
    <submittedName>
        <fullName evidence="1">Uncharacterized protein</fullName>
    </submittedName>
</protein>
<accession>A0A158CW83</accession>
<evidence type="ECO:0000313" key="2">
    <source>
        <dbReference type="Proteomes" id="UP000071859"/>
    </source>
</evidence>
<keyword evidence="2" id="KW-1185">Reference proteome</keyword>
<dbReference type="Proteomes" id="UP000071859">
    <property type="component" value="Unassembled WGS sequence"/>
</dbReference>
<comment type="caution">
    <text evidence="1">The sequence shown here is derived from an EMBL/GenBank/DDBJ whole genome shotgun (WGS) entry which is preliminary data.</text>
</comment>
<proteinExistence type="predicted"/>
<evidence type="ECO:0000313" key="1">
    <source>
        <dbReference type="EMBL" id="SAK86400.1"/>
    </source>
</evidence>
<organism evidence="1 2">
    <name type="scientific">Caballeronia calidae</name>
    <dbReference type="NCBI Taxonomy" id="1777139"/>
    <lineage>
        <taxon>Bacteria</taxon>
        <taxon>Pseudomonadati</taxon>
        <taxon>Pseudomonadota</taxon>
        <taxon>Betaproteobacteria</taxon>
        <taxon>Burkholderiales</taxon>
        <taxon>Burkholderiaceae</taxon>
        <taxon>Caballeronia</taxon>
    </lineage>
</organism>
<sequence>MTRHIRRYWVAGIVAFLVGSFASANEQTRMIPFQRVAANLLFFPYPVVVSTASLHAVSPHHPRYAFQGTMDALDAVTLSKYDRNIHPDLSQLARAYPQSPSPNSVAAPVRPRDDITNGEDEWHFYANPQIGVKHEREKGMTFSVRHDF</sequence>
<dbReference type="EMBL" id="FCOX02000024">
    <property type="protein sequence ID" value="SAK86400.1"/>
    <property type="molecule type" value="Genomic_DNA"/>
</dbReference>
<dbReference type="AlphaFoldDB" id="A0A158CW83"/>